<accession>A0A183ALG1</accession>
<dbReference type="Gene3D" id="2.60.40.10">
    <property type="entry name" value="Immunoglobulins"/>
    <property type="match status" value="1"/>
</dbReference>
<dbReference type="PANTHER" id="PTHR45889">
    <property type="entry name" value="IG-LIKE DOMAIN-CONTAINING PROTEIN"/>
    <property type="match status" value="1"/>
</dbReference>
<sequence length="448" mass="50797">MGLILRHQHFGIYDLVISSVRLEDEASFICQANVKLYREARTPIIETLTSLPVYLGVIVPPKGLVMRKTVFKPQFSQTSYDQEVPSRVAIAWNNSTHNQILPAHLKGTLLGEIPSASNRTVADDPAMIDSNRPNHSSTGSLDSRKHPGDKSEIPIVWVKEKDQLTVECQSSPSKPVSQIVWMLAGAYLQRTNMSDVTGQDPNLSPSAMLWQGSMLGDSIFVSRFPPKLGERYEIEERQLSVPREQAVYDYLQLTENNNQTEDVMKVAVSILRLIVQKHHQRQLLQCQIANTNDFMVQELPTVSAIIEPLYVDKIRIEPVGEVDSAEMREGVNVEYHCTANTNPPNAFYRWMLIREDSALLPRGDNVTYHSEPRDIIRSTPVNSASSDPSTVRLRLQRDMHRGRIVCWVGVRFPDSFSTQKFAGSTIVRPSEMDEQMTWRKAEREMNIL</sequence>
<keyword evidence="4" id="KW-1185">Reference proteome</keyword>
<evidence type="ECO:0000256" key="1">
    <source>
        <dbReference type="SAM" id="MobiDB-lite"/>
    </source>
</evidence>
<name>A0A183ALG1_9TREM</name>
<dbReference type="PANTHER" id="PTHR45889:SF8">
    <property type="entry name" value="IG-LIKE DOMAIN-CONTAINING PROTEIN"/>
    <property type="match status" value="1"/>
</dbReference>
<reference evidence="5" key="1">
    <citation type="submission" date="2016-06" db="UniProtKB">
        <authorList>
            <consortium name="WormBaseParasite"/>
        </authorList>
    </citation>
    <scope>IDENTIFICATION</scope>
</reference>
<evidence type="ECO:0000313" key="5">
    <source>
        <dbReference type="WBParaSite" id="ECPE_0000781501-mRNA-1"/>
    </source>
</evidence>
<feature type="compositionally biased region" description="Polar residues" evidence="1">
    <location>
        <begin position="131"/>
        <end position="141"/>
    </location>
</feature>
<dbReference type="WBParaSite" id="ECPE_0000781501-mRNA-1">
    <property type="protein sequence ID" value="ECPE_0000781501-mRNA-1"/>
    <property type="gene ID" value="ECPE_0000781501"/>
</dbReference>
<gene>
    <name evidence="3" type="ORF">ECPE_LOCUS7796</name>
</gene>
<evidence type="ECO:0000313" key="3">
    <source>
        <dbReference type="EMBL" id="VDP82051.1"/>
    </source>
</evidence>
<evidence type="ECO:0000313" key="4">
    <source>
        <dbReference type="Proteomes" id="UP000272942"/>
    </source>
</evidence>
<dbReference type="AlphaFoldDB" id="A0A183ALG1"/>
<feature type="domain" description="Ig-like" evidence="2">
    <location>
        <begin position="300"/>
        <end position="417"/>
    </location>
</feature>
<reference evidence="3 4" key="2">
    <citation type="submission" date="2018-11" db="EMBL/GenBank/DDBJ databases">
        <authorList>
            <consortium name="Pathogen Informatics"/>
        </authorList>
    </citation>
    <scope>NUCLEOTIDE SEQUENCE [LARGE SCALE GENOMIC DNA]</scope>
    <source>
        <strain evidence="3 4">Egypt</strain>
    </source>
</reference>
<dbReference type="InterPro" id="IPR013783">
    <property type="entry name" value="Ig-like_fold"/>
</dbReference>
<dbReference type="PROSITE" id="PS50835">
    <property type="entry name" value="IG_LIKE"/>
    <property type="match status" value="1"/>
</dbReference>
<dbReference type="InterPro" id="IPR007110">
    <property type="entry name" value="Ig-like_dom"/>
</dbReference>
<proteinExistence type="predicted"/>
<feature type="region of interest" description="Disordered" evidence="1">
    <location>
        <begin position="120"/>
        <end position="149"/>
    </location>
</feature>
<dbReference type="Proteomes" id="UP000272942">
    <property type="component" value="Unassembled WGS sequence"/>
</dbReference>
<evidence type="ECO:0000259" key="2">
    <source>
        <dbReference type="PROSITE" id="PS50835"/>
    </source>
</evidence>
<organism evidence="5">
    <name type="scientific">Echinostoma caproni</name>
    <dbReference type="NCBI Taxonomy" id="27848"/>
    <lineage>
        <taxon>Eukaryota</taxon>
        <taxon>Metazoa</taxon>
        <taxon>Spiralia</taxon>
        <taxon>Lophotrochozoa</taxon>
        <taxon>Platyhelminthes</taxon>
        <taxon>Trematoda</taxon>
        <taxon>Digenea</taxon>
        <taxon>Plagiorchiida</taxon>
        <taxon>Echinostomata</taxon>
        <taxon>Echinostomatoidea</taxon>
        <taxon>Echinostomatidae</taxon>
        <taxon>Echinostoma</taxon>
    </lineage>
</organism>
<protein>
    <submittedName>
        <fullName evidence="5">Ig-like domain-containing protein</fullName>
    </submittedName>
</protein>
<dbReference type="OrthoDB" id="10015491at2759"/>
<dbReference type="EMBL" id="UZAN01045092">
    <property type="protein sequence ID" value="VDP82051.1"/>
    <property type="molecule type" value="Genomic_DNA"/>
</dbReference>